<feature type="domain" description="Large ribosomal subunit protein uL6 alpha-beta" evidence="7">
    <location>
        <begin position="11"/>
        <end position="83"/>
    </location>
</feature>
<keyword evidence="3 4" id="KW-0687">Ribonucleoprotein</keyword>
<dbReference type="PANTHER" id="PTHR11655:SF14">
    <property type="entry name" value="LARGE RIBOSOMAL SUBUNIT PROTEIN UL6M"/>
    <property type="match status" value="1"/>
</dbReference>
<dbReference type="PANTHER" id="PTHR11655">
    <property type="entry name" value="60S/50S RIBOSOMAL PROTEIN L6/L9"/>
    <property type="match status" value="1"/>
</dbReference>
<evidence type="ECO:0000256" key="6">
    <source>
        <dbReference type="RuleBase" id="RU003870"/>
    </source>
</evidence>
<dbReference type="STRING" id="1798683.A3C90_01415"/>
<keyword evidence="2 4" id="KW-0689">Ribosomal protein</keyword>
<dbReference type="GO" id="GO:0022625">
    <property type="term" value="C:cytosolic large ribosomal subunit"/>
    <property type="evidence" value="ECO:0007669"/>
    <property type="project" value="UniProtKB-UniRule"/>
</dbReference>
<dbReference type="SUPFAM" id="SSF56053">
    <property type="entry name" value="Ribosomal protein L6"/>
    <property type="match status" value="2"/>
</dbReference>
<evidence type="ECO:0000256" key="2">
    <source>
        <dbReference type="ARBA" id="ARBA00022980"/>
    </source>
</evidence>
<evidence type="ECO:0000256" key="4">
    <source>
        <dbReference type="HAMAP-Rule" id="MF_01365"/>
    </source>
</evidence>
<dbReference type="Proteomes" id="UP000177457">
    <property type="component" value="Unassembled WGS sequence"/>
</dbReference>
<dbReference type="Pfam" id="PF00347">
    <property type="entry name" value="Ribosomal_L6"/>
    <property type="match status" value="2"/>
</dbReference>
<dbReference type="GO" id="GO:0003735">
    <property type="term" value="F:structural constituent of ribosome"/>
    <property type="evidence" value="ECO:0007669"/>
    <property type="project" value="UniProtKB-UniRule"/>
</dbReference>
<accession>A0A1F6MHX3</accession>
<comment type="similarity">
    <text evidence="1 4 5">Belongs to the universal ribosomal protein uL6 family.</text>
</comment>
<dbReference type="FunFam" id="3.90.930.12:FF:000001">
    <property type="entry name" value="50S ribosomal protein L6"/>
    <property type="match status" value="1"/>
</dbReference>
<evidence type="ECO:0000256" key="1">
    <source>
        <dbReference type="ARBA" id="ARBA00009356"/>
    </source>
</evidence>
<dbReference type="InterPro" id="IPR000702">
    <property type="entry name" value="Ribosomal_uL6-like"/>
</dbReference>
<dbReference type="PIRSF" id="PIRSF002162">
    <property type="entry name" value="Ribosomal_L6"/>
    <property type="match status" value="1"/>
</dbReference>
<reference evidence="8 9" key="1">
    <citation type="journal article" date="2016" name="Nat. Commun.">
        <title>Thousands of microbial genomes shed light on interconnected biogeochemical processes in an aquifer system.</title>
        <authorList>
            <person name="Anantharaman K."/>
            <person name="Brown C.T."/>
            <person name="Hug L.A."/>
            <person name="Sharon I."/>
            <person name="Castelle C.J."/>
            <person name="Probst A.J."/>
            <person name="Thomas B.C."/>
            <person name="Singh A."/>
            <person name="Wilkins M.J."/>
            <person name="Karaoz U."/>
            <person name="Brodie E.L."/>
            <person name="Williams K.H."/>
            <person name="Hubbard S.S."/>
            <person name="Banfield J.F."/>
        </authorList>
    </citation>
    <scope>NUCLEOTIDE SEQUENCE [LARGE SCALE GENOMIC DNA]</scope>
</reference>
<dbReference type="PRINTS" id="PR00059">
    <property type="entry name" value="RIBOSOMALL6"/>
</dbReference>
<dbReference type="InterPro" id="IPR002358">
    <property type="entry name" value="Ribosomal_uL6_CS"/>
</dbReference>
<dbReference type="GO" id="GO:0019843">
    <property type="term" value="F:rRNA binding"/>
    <property type="evidence" value="ECO:0007669"/>
    <property type="project" value="UniProtKB-UniRule"/>
</dbReference>
<dbReference type="AlphaFoldDB" id="A0A1F6MHX3"/>
<evidence type="ECO:0000313" key="8">
    <source>
        <dbReference type="EMBL" id="OGH71130.1"/>
    </source>
</evidence>
<dbReference type="Gene3D" id="3.90.930.12">
    <property type="entry name" value="Ribosomal protein L6, alpha-beta domain"/>
    <property type="match status" value="2"/>
</dbReference>
<evidence type="ECO:0000256" key="3">
    <source>
        <dbReference type="ARBA" id="ARBA00023274"/>
    </source>
</evidence>
<dbReference type="PROSITE" id="PS00525">
    <property type="entry name" value="RIBOSOMAL_L6_1"/>
    <property type="match status" value="1"/>
</dbReference>
<dbReference type="GO" id="GO:0002181">
    <property type="term" value="P:cytoplasmic translation"/>
    <property type="evidence" value="ECO:0007669"/>
    <property type="project" value="TreeGrafter"/>
</dbReference>
<proteinExistence type="inferred from homology"/>
<dbReference type="NCBIfam" id="TIGR03654">
    <property type="entry name" value="L6_bact"/>
    <property type="match status" value="1"/>
</dbReference>
<dbReference type="InterPro" id="IPR036789">
    <property type="entry name" value="Ribosomal_uL6-like_a/b-dom_sf"/>
</dbReference>
<comment type="subunit">
    <text evidence="4">Part of the 50S ribosomal subunit.</text>
</comment>
<keyword evidence="4 6" id="KW-0694">RNA-binding</keyword>
<protein>
    <recommendedName>
        <fullName evidence="4">Large ribosomal subunit protein uL6</fullName>
    </recommendedName>
</protein>
<sequence>MSRIGKKPIDIPEGVAVEVKDGVVRVRGPKGELVRVLHPLVAVTLSEGKAAVDVARKEVKKERALWGTFAAHIRNMILGVTKGFKKQMEVNGVGYRVAMQGKDVRLDVGYSHPVIYHMPEGVAASVEKNIITIESADKELVGRVAAEIRAIRKPEPYKGKGIKYIEEVIKRKAGKAAKAVGA</sequence>
<comment type="caution">
    <text evidence="8">The sequence shown here is derived from an EMBL/GenBank/DDBJ whole genome shotgun (WGS) entry which is preliminary data.</text>
</comment>
<dbReference type="InterPro" id="IPR019906">
    <property type="entry name" value="Ribosomal_uL6_bac-type"/>
</dbReference>
<keyword evidence="4 6" id="KW-0699">rRNA-binding</keyword>
<name>A0A1F6MHX3_9BACT</name>
<dbReference type="HAMAP" id="MF_01365_B">
    <property type="entry name" value="Ribosomal_uL6_B"/>
    <property type="match status" value="1"/>
</dbReference>
<gene>
    <name evidence="4" type="primary">rplF</name>
    <name evidence="8" type="ORF">A3C90_01415</name>
</gene>
<dbReference type="EMBL" id="MFQE01000032">
    <property type="protein sequence ID" value="OGH71130.1"/>
    <property type="molecule type" value="Genomic_DNA"/>
</dbReference>
<evidence type="ECO:0000256" key="5">
    <source>
        <dbReference type="RuleBase" id="RU003869"/>
    </source>
</evidence>
<dbReference type="InterPro" id="IPR020040">
    <property type="entry name" value="Ribosomal_uL6_a/b-dom"/>
</dbReference>
<comment type="function">
    <text evidence="4 6">This protein binds to the 23S rRNA, and is important in its secondary structure. It is located near the subunit interface in the base of the L7/L12 stalk, and near the tRNA binding site of the peptidyltransferase center.</text>
</comment>
<evidence type="ECO:0000259" key="7">
    <source>
        <dbReference type="Pfam" id="PF00347"/>
    </source>
</evidence>
<organism evidence="8 9">
    <name type="scientific">Candidatus Magasanikbacteria bacterium RIFCSPHIGHO2_02_FULL_51_14</name>
    <dbReference type="NCBI Taxonomy" id="1798683"/>
    <lineage>
        <taxon>Bacteria</taxon>
        <taxon>Candidatus Magasanikiibacteriota</taxon>
    </lineage>
</organism>
<evidence type="ECO:0000313" key="9">
    <source>
        <dbReference type="Proteomes" id="UP000177457"/>
    </source>
</evidence>
<feature type="domain" description="Large ribosomal subunit protein uL6 alpha-beta" evidence="7">
    <location>
        <begin position="92"/>
        <end position="164"/>
    </location>
</feature>